<gene>
    <name evidence="1" type="ORF">K504DRAFT_72306</name>
</gene>
<keyword evidence="2" id="KW-1185">Reference proteome</keyword>
<dbReference type="EMBL" id="MU005775">
    <property type="protein sequence ID" value="KAF2706962.1"/>
    <property type="molecule type" value="Genomic_DNA"/>
</dbReference>
<protein>
    <submittedName>
        <fullName evidence="1">Uncharacterized protein</fullName>
    </submittedName>
</protein>
<proteinExistence type="predicted"/>
<accession>A0A6G1K374</accession>
<dbReference type="Proteomes" id="UP000799428">
    <property type="component" value="Unassembled WGS sequence"/>
</dbReference>
<organism evidence="1 2">
    <name type="scientific">Pleomassaria siparia CBS 279.74</name>
    <dbReference type="NCBI Taxonomy" id="1314801"/>
    <lineage>
        <taxon>Eukaryota</taxon>
        <taxon>Fungi</taxon>
        <taxon>Dikarya</taxon>
        <taxon>Ascomycota</taxon>
        <taxon>Pezizomycotina</taxon>
        <taxon>Dothideomycetes</taxon>
        <taxon>Pleosporomycetidae</taxon>
        <taxon>Pleosporales</taxon>
        <taxon>Pleomassariaceae</taxon>
        <taxon>Pleomassaria</taxon>
    </lineage>
</organism>
<evidence type="ECO:0000313" key="2">
    <source>
        <dbReference type="Proteomes" id="UP000799428"/>
    </source>
</evidence>
<name>A0A6G1K374_9PLEO</name>
<dbReference type="AlphaFoldDB" id="A0A6G1K374"/>
<sequence>MRLGAREARGRASRKFWRSATGGSEYRHTSVFFSTLCRSNHLGGGPPSCSGMYWGSIAGLKLTIHPTHLLGIAPQPAPFPGLYLHVAIEEDVIHLLHPLLSQHLRDLLFILQKVQCNVFSVFGQAIWDSRRPPREAVYLAPARWVFAEHAQHVISRDSIGACDDGREAFDGFGEDGEAVVDAPGIY</sequence>
<reference evidence="1" key="1">
    <citation type="journal article" date="2020" name="Stud. Mycol.">
        <title>101 Dothideomycetes genomes: a test case for predicting lifestyles and emergence of pathogens.</title>
        <authorList>
            <person name="Haridas S."/>
            <person name="Albert R."/>
            <person name="Binder M."/>
            <person name="Bloem J."/>
            <person name="Labutti K."/>
            <person name="Salamov A."/>
            <person name="Andreopoulos B."/>
            <person name="Baker S."/>
            <person name="Barry K."/>
            <person name="Bills G."/>
            <person name="Bluhm B."/>
            <person name="Cannon C."/>
            <person name="Castanera R."/>
            <person name="Culley D."/>
            <person name="Daum C."/>
            <person name="Ezra D."/>
            <person name="Gonzalez J."/>
            <person name="Henrissat B."/>
            <person name="Kuo A."/>
            <person name="Liang C."/>
            <person name="Lipzen A."/>
            <person name="Lutzoni F."/>
            <person name="Magnuson J."/>
            <person name="Mondo S."/>
            <person name="Nolan M."/>
            <person name="Ohm R."/>
            <person name="Pangilinan J."/>
            <person name="Park H.-J."/>
            <person name="Ramirez L."/>
            <person name="Alfaro M."/>
            <person name="Sun H."/>
            <person name="Tritt A."/>
            <person name="Yoshinaga Y."/>
            <person name="Zwiers L.-H."/>
            <person name="Turgeon B."/>
            <person name="Goodwin S."/>
            <person name="Spatafora J."/>
            <person name="Crous P."/>
            <person name="Grigoriev I."/>
        </authorList>
    </citation>
    <scope>NUCLEOTIDE SEQUENCE</scope>
    <source>
        <strain evidence="1">CBS 279.74</strain>
    </source>
</reference>
<evidence type="ECO:0000313" key="1">
    <source>
        <dbReference type="EMBL" id="KAF2706962.1"/>
    </source>
</evidence>